<dbReference type="GO" id="GO:0038023">
    <property type="term" value="F:signaling receptor activity"/>
    <property type="evidence" value="ECO:0007669"/>
    <property type="project" value="InterPro"/>
</dbReference>
<dbReference type="InterPro" id="IPR012910">
    <property type="entry name" value="Plug_dom"/>
</dbReference>
<dbReference type="SMART" id="SM00965">
    <property type="entry name" value="STN"/>
    <property type="match status" value="1"/>
</dbReference>
<dbReference type="PANTHER" id="PTHR32552:SF68">
    <property type="entry name" value="FERRICHROME OUTER MEMBRANE TRANSPORTER_PHAGE RECEPTOR"/>
    <property type="match status" value="1"/>
</dbReference>
<evidence type="ECO:0000256" key="15">
    <source>
        <dbReference type="RuleBase" id="RU003357"/>
    </source>
</evidence>
<evidence type="ECO:0000256" key="5">
    <source>
        <dbReference type="ARBA" id="ARBA00022496"/>
    </source>
</evidence>
<dbReference type="AlphaFoldDB" id="A0A2T4CZP1"/>
<keyword evidence="11 14" id="KW-0472">Membrane</keyword>
<keyword evidence="4 14" id="KW-1134">Transmembrane beta strand</keyword>
<evidence type="ECO:0000256" key="6">
    <source>
        <dbReference type="ARBA" id="ARBA00022692"/>
    </source>
</evidence>
<protein>
    <recommendedName>
        <fullName evidence="16">Secretin/TonB short N-terminal domain-containing protein</fullName>
    </recommendedName>
</protein>
<evidence type="ECO:0000256" key="14">
    <source>
        <dbReference type="PROSITE-ProRule" id="PRU01360"/>
    </source>
</evidence>
<name>A0A2T4CZP1_9GAMM</name>
<dbReference type="InterPro" id="IPR039426">
    <property type="entry name" value="TonB-dep_rcpt-like"/>
</dbReference>
<dbReference type="Gene3D" id="2.170.130.10">
    <property type="entry name" value="TonB-dependent receptor, plug domain"/>
    <property type="match status" value="1"/>
</dbReference>
<keyword evidence="8" id="KW-0408">Iron</keyword>
<dbReference type="GO" id="GO:0015891">
    <property type="term" value="P:siderophore transport"/>
    <property type="evidence" value="ECO:0007669"/>
    <property type="project" value="InterPro"/>
</dbReference>
<reference evidence="17" key="1">
    <citation type="submission" date="2018-03" db="EMBL/GenBank/DDBJ databases">
        <title>Cross-interface Injection: A General Nanoliter Liquid Handling Method Applied to Single Cells Genome Amplification Automated Nanoliter Liquid Handling Applied to Single Cell Multiple Displacement Amplification.</title>
        <authorList>
            <person name="Yun J."/>
            <person name="Xu P."/>
            <person name="Xu J."/>
            <person name="Dai X."/>
            <person name="Wang Y."/>
            <person name="Zheng X."/>
            <person name="Cao C."/>
            <person name="Yi Q."/>
            <person name="Zhu Y."/>
            <person name="Wang L."/>
            <person name="Dong Z."/>
            <person name="Huang Y."/>
            <person name="Huang L."/>
            <person name="Du W."/>
        </authorList>
    </citation>
    <scope>NUCLEOTIDE SEQUENCE [LARGE SCALE GENOMIC DNA]</scope>
    <source>
        <strain evidence="17">Z-D3-2</strain>
    </source>
</reference>
<dbReference type="PROSITE" id="PS52016">
    <property type="entry name" value="TONB_DEPENDENT_REC_3"/>
    <property type="match status" value="1"/>
</dbReference>
<evidence type="ECO:0000256" key="1">
    <source>
        <dbReference type="ARBA" id="ARBA00004571"/>
    </source>
</evidence>
<dbReference type="CDD" id="cd01347">
    <property type="entry name" value="ligand_gated_channel"/>
    <property type="match status" value="1"/>
</dbReference>
<comment type="caution">
    <text evidence="17">The sequence shown here is derived from an EMBL/GenBank/DDBJ whole genome shotgun (WGS) entry which is preliminary data.</text>
</comment>
<dbReference type="EMBL" id="PYVN01000001">
    <property type="protein sequence ID" value="PTB86982.1"/>
    <property type="molecule type" value="Genomic_DNA"/>
</dbReference>
<keyword evidence="13 14" id="KW-0998">Cell outer membrane</keyword>
<keyword evidence="10 15" id="KW-0798">TonB box</keyword>
<keyword evidence="6 14" id="KW-0812">Transmembrane</keyword>
<evidence type="ECO:0000256" key="9">
    <source>
        <dbReference type="ARBA" id="ARBA00023065"/>
    </source>
</evidence>
<evidence type="ECO:0000256" key="13">
    <source>
        <dbReference type="ARBA" id="ARBA00023237"/>
    </source>
</evidence>
<feature type="domain" description="Secretin/TonB short N-terminal" evidence="16">
    <location>
        <begin position="69"/>
        <end position="120"/>
    </location>
</feature>
<gene>
    <name evidence="17" type="ORF">C9940_00220</name>
</gene>
<dbReference type="Pfam" id="PF07660">
    <property type="entry name" value="STN"/>
    <property type="match status" value="1"/>
</dbReference>
<dbReference type="Gene3D" id="3.55.50.30">
    <property type="match status" value="1"/>
</dbReference>
<evidence type="ECO:0000256" key="3">
    <source>
        <dbReference type="ARBA" id="ARBA00022448"/>
    </source>
</evidence>
<proteinExistence type="inferred from homology"/>
<organism evidence="17">
    <name type="scientific">Pseudidiomarina aestuarii</name>
    <dbReference type="NCBI Taxonomy" id="624146"/>
    <lineage>
        <taxon>Bacteria</taxon>
        <taxon>Pseudomonadati</taxon>
        <taxon>Pseudomonadota</taxon>
        <taxon>Gammaproteobacteria</taxon>
        <taxon>Alteromonadales</taxon>
        <taxon>Idiomarinaceae</taxon>
        <taxon>Pseudidiomarina</taxon>
    </lineage>
</organism>
<accession>A0A2T4CZP1</accession>
<evidence type="ECO:0000256" key="2">
    <source>
        <dbReference type="ARBA" id="ARBA00009810"/>
    </source>
</evidence>
<dbReference type="PANTHER" id="PTHR32552">
    <property type="entry name" value="FERRICHROME IRON RECEPTOR-RELATED"/>
    <property type="match status" value="1"/>
</dbReference>
<dbReference type="InterPro" id="IPR036942">
    <property type="entry name" value="Beta-barrel_TonB_sf"/>
</dbReference>
<evidence type="ECO:0000256" key="11">
    <source>
        <dbReference type="ARBA" id="ARBA00023136"/>
    </source>
</evidence>
<keyword evidence="7" id="KW-0732">Signal</keyword>
<dbReference type="NCBIfam" id="TIGR01783">
    <property type="entry name" value="TonB-siderophor"/>
    <property type="match status" value="1"/>
</dbReference>
<evidence type="ECO:0000256" key="12">
    <source>
        <dbReference type="ARBA" id="ARBA00023170"/>
    </source>
</evidence>
<evidence type="ECO:0000256" key="4">
    <source>
        <dbReference type="ARBA" id="ARBA00022452"/>
    </source>
</evidence>
<sequence>MLKTTLQTPTLLSAVTLAILFSGGLLFTTTNTVQAAEMSTKGLHDQVKFDISAGSLSSVLNQFGQQADILLTYSPELTQGLQSQGLRGEYSVEAGLTQLLKSTSLTVQKQADKSFLITDTGSTSALLPVVTVTGQQTVISPYAPLAGYAAVRSTSATKGSADLLDTPQSVSVITQQQLQLRGALNVQDALRYTPSLSVPYGYDTRYDWFSLRGFDAKSQVYRDGLLQPTSLYGLPRADNYTLERIEVLRGPSSVLYGQAQPGGLVNLVTKRPTEETRRELRVSAGSDDFAELSGDFSGAIDEDGQFLYRLIVLGNEANTEVDQNETRRKLIAPSITWNISDDTQLTLLALQQKDDQIYSFNQHLSPYILEAFNAIGTTYDIDNGFFIGDDDFNKFERDYQSVGYEFSHVINDSWAFRQNLRYDKVDLNYRYLSLRGGNPLTADLQRNAAIENEKLDALAIDNRLETVFDTGALAHQMMIGLDWRYSNADEQRYRSNAPSINYLSPDYDQEIAYPALLKDREVYSRQTGAYLQDQIAYNKWRLMVGGRYDWVKTDIDVNFDRENSASDVSQSEKQFSGRLGLVYKFDNGIAPYISYSEAFNVVNDTDVNGNLFDPELSDQYEIGVKFQPEGSDSFISLALFELTKENYVLSEYNSAGVATRRQVGEVKSKGVEIEAAMALSDSFRLSAAYSYINARITKSPNAWEEDSRTPMQPDETASVWLDYTQQTGMFKNLGLGLGLRYVGQSSYSTLNNNTIAFVTGETVAELDSESYTVMDASLRYQIQNIGLALHVTNLFDKEYDTSCTEQLCYFGEGRRVMLTGSYNW</sequence>
<keyword evidence="12" id="KW-0675">Receptor</keyword>
<keyword evidence="9" id="KW-0406">Ion transport</keyword>
<evidence type="ECO:0000256" key="8">
    <source>
        <dbReference type="ARBA" id="ARBA00023004"/>
    </source>
</evidence>
<dbReference type="SUPFAM" id="SSF56935">
    <property type="entry name" value="Porins"/>
    <property type="match status" value="1"/>
</dbReference>
<dbReference type="GO" id="GO:0015344">
    <property type="term" value="F:siderophore uptake transmembrane transporter activity"/>
    <property type="evidence" value="ECO:0007669"/>
    <property type="project" value="TreeGrafter"/>
</dbReference>
<dbReference type="InterPro" id="IPR000531">
    <property type="entry name" value="Beta-barrel_TonB"/>
</dbReference>
<dbReference type="Pfam" id="PF07715">
    <property type="entry name" value="Plug"/>
    <property type="match status" value="1"/>
</dbReference>
<dbReference type="FunFam" id="2.170.130.10:FF:000001">
    <property type="entry name" value="Catecholate siderophore TonB-dependent receptor"/>
    <property type="match status" value="1"/>
</dbReference>
<dbReference type="GO" id="GO:0009279">
    <property type="term" value="C:cell outer membrane"/>
    <property type="evidence" value="ECO:0007669"/>
    <property type="project" value="UniProtKB-SubCell"/>
</dbReference>
<comment type="subcellular location">
    <subcellularLocation>
        <location evidence="1 14">Cell outer membrane</location>
        <topology evidence="1 14">Multi-pass membrane protein</topology>
    </subcellularLocation>
</comment>
<dbReference type="InterPro" id="IPR011662">
    <property type="entry name" value="Secretin/TonB_short_N"/>
</dbReference>
<evidence type="ECO:0000259" key="16">
    <source>
        <dbReference type="SMART" id="SM00965"/>
    </source>
</evidence>
<dbReference type="InterPro" id="IPR037066">
    <property type="entry name" value="Plug_dom_sf"/>
</dbReference>
<dbReference type="Pfam" id="PF00593">
    <property type="entry name" value="TonB_dep_Rec_b-barrel"/>
    <property type="match status" value="1"/>
</dbReference>
<dbReference type="Gene3D" id="2.40.170.20">
    <property type="entry name" value="TonB-dependent receptor, beta-barrel domain"/>
    <property type="match status" value="1"/>
</dbReference>
<evidence type="ECO:0000256" key="7">
    <source>
        <dbReference type="ARBA" id="ARBA00022729"/>
    </source>
</evidence>
<keyword evidence="5" id="KW-0410">Iron transport</keyword>
<comment type="similarity">
    <text evidence="2 14 15">Belongs to the TonB-dependent receptor family.</text>
</comment>
<evidence type="ECO:0000256" key="10">
    <source>
        <dbReference type="ARBA" id="ARBA00023077"/>
    </source>
</evidence>
<keyword evidence="3 14" id="KW-0813">Transport</keyword>
<evidence type="ECO:0000313" key="17">
    <source>
        <dbReference type="EMBL" id="PTB86982.1"/>
    </source>
</evidence>
<dbReference type="InterPro" id="IPR010105">
    <property type="entry name" value="TonB_sidphr_rcpt"/>
</dbReference>